<dbReference type="Gene3D" id="3.90.1210.10">
    <property type="entry name" value="Antifreeze-like/N-acetylneuraminic acid synthase C-terminal domain"/>
    <property type="match status" value="1"/>
</dbReference>
<dbReference type="PANTHER" id="PTHR36307">
    <property type="entry name" value="FLAGELLA BASAL BODY P-RING FORMATION PROTEIN FLGA"/>
    <property type="match status" value="1"/>
</dbReference>
<keyword evidence="7" id="KW-1005">Bacterial flagellum biogenesis</keyword>
<dbReference type="InterPro" id="IPR017585">
    <property type="entry name" value="SAF_FlgA"/>
</dbReference>
<dbReference type="Proteomes" id="UP000179786">
    <property type="component" value="Unassembled WGS sequence"/>
</dbReference>
<dbReference type="GO" id="GO:0044780">
    <property type="term" value="P:bacterial-type flagellum assembly"/>
    <property type="evidence" value="ECO:0007669"/>
    <property type="project" value="InterPro"/>
</dbReference>
<evidence type="ECO:0000313" key="9">
    <source>
        <dbReference type="EMBL" id="OHU90977.1"/>
    </source>
</evidence>
<comment type="caution">
    <text evidence="9">The sequence shown here is derived from an EMBL/GenBank/DDBJ whole genome shotgun (WGS) entry which is preliminary data.</text>
</comment>
<accession>A0A1S1MV48</accession>
<evidence type="ECO:0000313" key="10">
    <source>
        <dbReference type="Proteomes" id="UP000179786"/>
    </source>
</evidence>
<name>A0A1S1MV48_9GAMM</name>
<evidence type="ECO:0000256" key="1">
    <source>
        <dbReference type="ARBA" id="ARBA00004418"/>
    </source>
</evidence>
<dbReference type="Pfam" id="PF13144">
    <property type="entry name" value="ChapFlgA"/>
    <property type="match status" value="1"/>
</dbReference>
<keyword evidence="4" id="KW-0732">Signal</keyword>
<dbReference type="CDD" id="cd11614">
    <property type="entry name" value="SAF_CpaB_FlgA_like"/>
    <property type="match status" value="1"/>
</dbReference>
<comment type="similarity">
    <text evidence="2 7">Belongs to the FlgA family.</text>
</comment>
<keyword evidence="9" id="KW-0282">Flagellum</keyword>
<organism evidence="9 10">
    <name type="scientific">Pseudoalteromonas amylolytica</name>
    <dbReference type="NCBI Taxonomy" id="1859457"/>
    <lineage>
        <taxon>Bacteria</taxon>
        <taxon>Pseudomonadati</taxon>
        <taxon>Pseudomonadota</taxon>
        <taxon>Gammaproteobacteria</taxon>
        <taxon>Alteromonadales</taxon>
        <taxon>Pseudoalteromonadaceae</taxon>
        <taxon>Pseudoalteromonas</taxon>
    </lineage>
</organism>
<dbReference type="PANTHER" id="PTHR36307:SF1">
    <property type="entry name" value="FLAGELLA BASAL BODY P-RING FORMATION PROTEIN FLGA"/>
    <property type="match status" value="1"/>
</dbReference>
<sequence length="235" mass="26400">MSLLKKTKTFGFFSTMVYILLSCEVYAQNYNNQALEEAARTYIADLIAMKPDSKLQISAIPLDARLPIRYCEQPIDISTNASPPFNRQVTVQLKCDDLSGWTQYVHIRVEELFPVIVSNALISKGELLTEEHLKLEYRAKHFVRASYIDDKNLLIGSRSKRTLREGMPIGMHQICMVCKGDIVSIYAKTATLTIKTTGIALQDGNIGEQIQVKNQKSGKILSARVKDVDSVEVNI</sequence>
<evidence type="ECO:0000256" key="5">
    <source>
        <dbReference type="ARBA" id="ARBA00022764"/>
    </source>
</evidence>
<comment type="subcellular location">
    <subcellularLocation>
        <location evidence="1 7">Periplasm</location>
    </subcellularLocation>
</comment>
<dbReference type="PROSITE" id="PS51257">
    <property type="entry name" value="PROKAR_LIPOPROTEIN"/>
    <property type="match status" value="1"/>
</dbReference>
<dbReference type="InterPro" id="IPR039246">
    <property type="entry name" value="Flagellar_FlgA"/>
</dbReference>
<evidence type="ECO:0000256" key="2">
    <source>
        <dbReference type="ARBA" id="ARBA00010474"/>
    </source>
</evidence>
<evidence type="ECO:0000259" key="8">
    <source>
        <dbReference type="SMART" id="SM00858"/>
    </source>
</evidence>
<feature type="domain" description="SAF" evidence="8">
    <location>
        <begin position="113"/>
        <end position="175"/>
    </location>
</feature>
<keyword evidence="9" id="KW-0969">Cilium</keyword>
<dbReference type="NCBIfam" id="TIGR03170">
    <property type="entry name" value="flgA_cterm"/>
    <property type="match status" value="1"/>
</dbReference>
<proteinExistence type="inferred from homology"/>
<reference evidence="9 10" key="1">
    <citation type="submission" date="2016-09" db="EMBL/GenBank/DDBJ databases">
        <title>Pseudoalteromonas amylolytica sp. nov., isolated from the surface seawater.</title>
        <authorList>
            <person name="Wu Y.-H."/>
            <person name="Cheng H."/>
            <person name="Jin X.-B."/>
            <person name="Wang C.-S."/>
            <person name="Xu X.-W."/>
        </authorList>
    </citation>
    <scope>NUCLEOTIDE SEQUENCE [LARGE SCALE GENOMIC DNA]</scope>
    <source>
        <strain evidence="9 10">JW1</strain>
    </source>
</reference>
<dbReference type="Gene3D" id="2.30.30.760">
    <property type="match status" value="1"/>
</dbReference>
<protein>
    <recommendedName>
        <fullName evidence="3 7">Flagella basal body P-ring formation protein FlgA</fullName>
    </recommendedName>
</protein>
<dbReference type="EMBL" id="MKJU01000025">
    <property type="protein sequence ID" value="OHU90977.1"/>
    <property type="molecule type" value="Genomic_DNA"/>
</dbReference>
<evidence type="ECO:0000256" key="3">
    <source>
        <dbReference type="ARBA" id="ARBA00014754"/>
    </source>
</evidence>
<dbReference type="RefSeq" id="WP_070984404.1">
    <property type="nucleotide sequence ID" value="NZ_MKJU01000025.1"/>
</dbReference>
<dbReference type="OrthoDB" id="5729023at2"/>
<dbReference type="AlphaFoldDB" id="A0A1S1MV48"/>
<dbReference type="InterPro" id="IPR013974">
    <property type="entry name" value="SAF"/>
</dbReference>
<evidence type="ECO:0000256" key="4">
    <source>
        <dbReference type="ARBA" id="ARBA00022729"/>
    </source>
</evidence>
<comment type="function">
    <text evidence="6 7">Involved in the assembly process of the P-ring formation. It may associate with FlgF on the rod constituting a structure essential for the P-ring assembly or may act as a modulator protein for the P-ring assembly.</text>
</comment>
<dbReference type="STRING" id="1859457.BET10_08875"/>
<dbReference type="SMART" id="SM00858">
    <property type="entry name" value="SAF"/>
    <property type="match status" value="1"/>
</dbReference>
<keyword evidence="5 7" id="KW-0574">Periplasm</keyword>
<evidence type="ECO:0000256" key="7">
    <source>
        <dbReference type="RuleBase" id="RU362063"/>
    </source>
</evidence>
<evidence type="ECO:0000256" key="6">
    <source>
        <dbReference type="ARBA" id="ARBA00025643"/>
    </source>
</evidence>
<dbReference type="GO" id="GO:0042597">
    <property type="term" value="C:periplasmic space"/>
    <property type="evidence" value="ECO:0007669"/>
    <property type="project" value="UniProtKB-SubCell"/>
</dbReference>
<keyword evidence="10" id="KW-1185">Reference proteome</keyword>
<keyword evidence="9" id="KW-0966">Cell projection</keyword>
<gene>
    <name evidence="9" type="ORF">BET10_08875</name>
</gene>